<reference evidence="2" key="2">
    <citation type="submission" date="2016-02" db="EMBL/GenBank/DDBJ databases">
        <title>Genome sequencing of Aspergillus luchuensis NBRC 4314.</title>
        <authorList>
            <person name="Yamada O."/>
        </authorList>
    </citation>
    <scope>NUCLEOTIDE SEQUENCE [LARGE SCALE GENOMIC DNA]</scope>
    <source>
        <strain evidence="2">RIB 2604</strain>
    </source>
</reference>
<comment type="caution">
    <text evidence="1">The sequence shown here is derived from an EMBL/GenBank/DDBJ whole genome shotgun (WGS) entry which is preliminary data.</text>
</comment>
<gene>
    <name evidence="1" type="ORF">RIB2604_02902220</name>
</gene>
<dbReference type="EMBL" id="BCWF01000028">
    <property type="protein sequence ID" value="GAT29350.1"/>
    <property type="molecule type" value="Genomic_DNA"/>
</dbReference>
<name>A0A146FUB3_ASPKA</name>
<evidence type="ECO:0000313" key="2">
    <source>
        <dbReference type="Proteomes" id="UP000075230"/>
    </source>
</evidence>
<organism evidence="1 2">
    <name type="scientific">Aspergillus kawachii</name>
    <name type="common">White koji mold</name>
    <name type="synonym">Aspergillus awamori var. kawachi</name>
    <dbReference type="NCBI Taxonomy" id="1069201"/>
    <lineage>
        <taxon>Eukaryota</taxon>
        <taxon>Fungi</taxon>
        <taxon>Dikarya</taxon>
        <taxon>Ascomycota</taxon>
        <taxon>Pezizomycotina</taxon>
        <taxon>Eurotiomycetes</taxon>
        <taxon>Eurotiomycetidae</taxon>
        <taxon>Eurotiales</taxon>
        <taxon>Aspergillaceae</taxon>
        <taxon>Aspergillus</taxon>
        <taxon>Aspergillus subgen. Circumdati</taxon>
    </lineage>
</organism>
<reference evidence="1 2" key="1">
    <citation type="journal article" date="2016" name="DNA Res.">
        <title>Genome sequence of Aspergillus luchuensis NBRC 4314.</title>
        <authorList>
            <person name="Yamada O."/>
            <person name="Machida M."/>
            <person name="Hosoyama A."/>
            <person name="Goto M."/>
            <person name="Takahashi T."/>
            <person name="Futagami T."/>
            <person name="Yamagata Y."/>
            <person name="Takeuchi M."/>
            <person name="Kobayashi T."/>
            <person name="Koike H."/>
            <person name="Abe K."/>
            <person name="Asai K."/>
            <person name="Arita M."/>
            <person name="Fujita N."/>
            <person name="Fukuda K."/>
            <person name="Higa K."/>
            <person name="Horikawa H."/>
            <person name="Ishikawa T."/>
            <person name="Jinno K."/>
            <person name="Kato Y."/>
            <person name="Kirimura K."/>
            <person name="Mizutani O."/>
            <person name="Nakasone K."/>
            <person name="Sano M."/>
            <person name="Shiraishi Y."/>
            <person name="Tsukahara M."/>
            <person name="Gomi K."/>
        </authorList>
    </citation>
    <scope>NUCLEOTIDE SEQUENCE [LARGE SCALE GENOMIC DNA]</scope>
    <source>
        <strain evidence="1 2">RIB 2604</strain>
    </source>
</reference>
<evidence type="ECO:0000313" key="1">
    <source>
        <dbReference type="EMBL" id="GAT29350.1"/>
    </source>
</evidence>
<dbReference type="Proteomes" id="UP000075230">
    <property type="component" value="Unassembled WGS sequence"/>
</dbReference>
<dbReference type="AlphaFoldDB" id="A0A146FUB3"/>
<accession>A0A146FUB3</accession>
<protein>
    <submittedName>
        <fullName evidence="1">Uncharacterized protein</fullName>
    </submittedName>
</protein>
<proteinExistence type="predicted"/>
<sequence length="54" mass="6094">MPFRIWSELSPGARNGNCHKVVKVVVQLLELPSSSEVQRWISPISLRPWLVGPV</sequence>